<feature type="domain" description="EF-hand" evidence="2">
    <location>
        <begin position="99"/>
        <end position="116"/>
    </location>
</feature>
<dbReference type="InterPro" id="IPR002048">
    <property type="entry name" value="EF_hand_dom"/>
</dbReference>
<feature type="region of interest" description="Disordered" evidence="1">
    <location>
        <begin position="48"/>
        <end position="71"/>
    </location>
</feature>
<dbReference type="InterPro" id="IPR011992">
    <property type="entry name" value="EF-hand-dom_pair"/>
</dbReference>
<feature type="compositionally biased region" description="Pro residues" evidence="1">
    <location>
        <begin position="57"/>
        <end position="66"/>
    </location>
</feature>
<organism evidence="3 4">
    <name type="scientific">Sphingorhabdus lacus</name>
    <dbReference type="NCBI Taxonomy" id="392610"/>
    <lineage>
        <taxon>Bacteria</taxon>
        <taxon>Pseudomonadati</taxon>
        <taxon>Pseudomonadota</taxon>
        <taxon>Alphaproteobacteria</taxon>
        <taxon>Sphingomonadales</taxon>
        <taxon>Sphingomonadaceae</taxon>
        <taxon>Sphingorhabdus</taxon>
    </lineage>
</organism>
<dbReference type="Gene3D" id="1.10.238.10">
    <property type="entry name" value="EF-hand"/>
    <property type="match status" value="1"/>
</dbReference>
<name>A0A6I6L7F6_9SPHN</name>
<sequence length="155" mass="17164">MHRILVGGLAALLFMAGSFWLWQIQASTENAIPIAPPPPAAMDDALPSAGPDAPLVGPAPPIPPEAPKASREEVRFNRYDRNRDELISRVEMMGSRTKAFRQLDRDGNNLLTFEEWAVATGERFAVADVNRDSLLTRKEFVRTRPKVAPKPACRC</sequence>
<proteinExistence type="predicted"/>
<reference evidence="4" key="1">
    <citation type="submission" date="2019-01" db="EMBL/GenBank/DDBJ databases">
        <title>Sphingorhabdus lacus sp.nov., isolated from an oligotrophic freshwater lake.</title>
        <authorList>
            <person name="Park M."/>
        </authorList>
    </citation>
    <scope>NUCLEOTIDE SEQUENCE [LARGE SCALE GENOMIC DNA]</scope>
    <source>
        <strain evidence="4">IMCC1753</strain>
    </source>
</reference>
<keyword evidence="4" id="KW-1185">Reference proteome</keyword>
<dbReference type="PROSITE" id="PS00018">
    <property type="entry name" value="EF_HAND_1"/>
    <property type="match status" value="1"/>
</dbReference>
<dbReference type="Pfam" id="PF13202">
    <property type="entry name" value="EF-hand_5"/>
    <property type="match status" value="1"/>
</dbReference>
<dbReference type="OrthoDB" id="7391686at2"/>
<evidence type="ECO:0000256" key="1">
    <source>
        <dbReference type="SAM" id="MobiDB-lite"/>
    </source>
</evidence>
<dbReference type="AlphaFoldDB" id="A0A6I6L7F6"/>
<dbReference type="RefSeq" id="WP_158898813.1">
    <property type="nucleotide sequence ID" value="NZ_CP035733.1"/>
</dbReference>
<dbReference type="GO" id="GO:0005509">
    <property type="term" value="F:calcium ion binding"/>
    <property type="evidence" value="ECO:0007669"/>
    <property type="project" value="InterPro"/>
</dbReference>
<evidence type="ECO:0000259" key="2">
    <source>
        <dbReference type="Pfam" id="PF13202"/>
    </source>
</evidence>
<dbReference type="InterPro" id="IPR018247">
    <property type="entry name" value="EF_Hand_1_Ca_BS"/>
</dbReference>
<evidence type="ECO:0000313" key="3">
    <source>
        <dbReference type="EMBL" id="QGY80007.1"/>
    </source>
</evidence>
<dbReference type="SUPFAM" id="SSF47473">
    <property type="entry name" value="EF-hand"/>
    <property type="match status" value="1"/>
</dbReference>
<dbReference type="KEGG" id="slaa:EUU25_04895"/>
<dbReference type="Proteomes" id="UP000428803">
    <property type="component" value="Chromosome"/>
</dbReference>
<gene>
    <name evidence="3" type="ORF">EUU25_04895</name>
</gene>
<evidence type="ECO:0000313" key="4">
    <source>
        <dbReference type="Proteomes" id="UP000428803"/>
    </source>
</evidence>
<accession>A0A6I6L7F6</accession>
<dbReference type="EMBL" id="CP035733">
    <property type="protein sequence ID" value="QGY80007.1"/>
    <property type="molecule type" value="Genomic_DNA"/>
</dbReference>
<protein>
    <recommendedName>
        <fullName evidence="2">EF-hand domain-containing protein</fullName>
    </recommendedName>
</protein>